<evidence type="ECO:0000259" key="3">
    <source>
        <dbReference type="Pfam" id="PF07364"/>
    </source>
</evidence>
<dbReference type="PIRSF" id="PIRSF012702">
    <property type="entry name" value="UCP012702"/>
    <property type="match status" value="1"/>
</dbReference>
<evidence type="ECO:0000313" key="5">
    <source>
        <dbReference type="Proteomes" id="UP000470384"/>
    </source>
</evidence>
<accession>A0A845QBT8</accession>
<dbReference type="RefSeq" id="WP_160587808.1">
    <property type="nucleotide sequence ID" value="NZ_BMHN01000001.1"/>
</dbReference>
<feature type="domain" description="Microcystin LR degradation protein MlrC C-terminal" evidence="2">
    <location>
        <begin position="327"/>
        <end position="503"/>
    </location>
</feature>
<dbReference type="EMBL" id="WXYQ01000006">
    <property type="protein sequence ID" value="NBG95944.1"/>
    <property type="molecule type" value="Genomic_DNA"/>
</dbReference>
<comment type="caution">
    <text evidence="4">The sequence shown here is derived from an EMBL/GenBank/DDBJ whole genome shotgun (WGS) entry which is preliminary data.</text>
</comment>
<sequence>MRVAVGGFQHETNTFASQKADLDAFLQPDAWPALQGGDGLLTTFAPSDDGSASMNIPIAGFLAQARKSGMTPVPLVWASATPSAHVTSSAFGHIGGMLIEELERALRDGPLDAIYLDLHGAMVTEDQEDGEGDLLEWVRNVVRGQVPIIASLDLHANVTAKMMRNADILVAYRTYPHVDMADTGARAARITDQIIRSSARPAKAFRKLNFLVPLTAQCTMLDPAGLIYADVAALEALKQAPDDAQETPILSASATMGFPPADIAECGPAVFAYADTQEAADEAVTRLAETFREFERGFRQKLWAPEEAVAYGEAASAGDRRQGPLILADTQDNPGAGGNGDTVGLLRSLITGAESAICGVMFDPASVAAAWEAGEGGHVALTLGAWTGGASESPVKGVFEVLRLHDGEIDAPGAFYRGARLSLGRSVLLRINDVRIVVASQKVQTADRAMFRAFGIAPEKENIVALKSSVHFRADFQAIARDVLVVASPGPNPANHEELPYKRLRSGVRLMPMGPAFQRSRKPLK</sequence>
<dbReference type="Proteomes" id="UP000470384">
    <property type="component" value="Unassembled WGS sequence"/>
</dbReference>
<gene>
    <name evidence="4" type="ORF">GTQ45_09395</name>
</gene>
<dbReference type="AlphaFoldDB" id="A0A845QBT8"/>
<comment type="similarity">
    <text evidence="1">Belongs to the peptidase M81 family.</text>
</comment>
<keyword evidence="1" id="KW-0479">Metal-binding</keyword>
<proteinExistence type="inferred from homology"/>
<keyword evidence="1" id="KW-0645">Protease</keyword>
<evidence type="ECO:0000259" key="2">
    <source>
        <dbReference type="Pfam" id="PF07171"/>
    </source>
</evidence>
<name>A0A845QBT8_9HYPH</name>
<comment type="cofactor">
    <cofactor evidence="1">
        <name>Zn(2+)</name>
        <dbReference type="ChEBI" id="CHEBI:29105"/>
    </cofactor>
    <text evidence="1">Binds 1 zinc ion per subunit.</text>
</comment>
<comment type="function">
    <text evidence="1">Involved in peptidolytic degradation of cyclic heptapeptide hepatotoxin microcystin (MC).</text>
</comment>
<keyword evidence="1" id="KW-0378">Hydrolase</keyword>
<dbReference type="GO" id="GO:0008237">
    <property type="term" value="F:metallopeptidase activity"/>
    <property type="evidence" value="ECO:0007669"/>
    <property type="project" value="UniProtKB-KW"/>
</dbReference>
<dbReference type="InterPro" id="IPR010799">
    <property type="entry name" value="MlrC_C"/>
</dbReference>
<dbReference type="Pfam" id="PF07171">
    <property type="entry name" value="MlrC_C"/>
    <property type="match status" value="1"/>
</dbReference>
<feature type="domain" description="Microcystin LR degradation protein MlrC N-terminal" evidence="3">
    <location>
        <begin position="2"/>
        <end position="310"/>
    </location>
</feature>
<dbReference type="InterPro" id="IPR009197">
    <property type="entry name" value="MlrC"/>
</dbReference>
<dbReference type="OrthoDB" id="9782658at2"/>
<dbReference type="GeneID" id="300654653"/>
<evidence type="ECO:0000313" key="4">
    <source>
        <dbReference type="EMBL" id="NBG95944.1"/>
    </source>
</evidence>
<keyword evidence="1" id="KW-0482">Metalloprotease</keyword>
<organism evidence="4 5">
    <name type="scientific">Pyruvatibacter mobilis</name>
    <dbReference type="NCBI Taxonomy" id="1712261"/>
    <lineage>
        <taxon>Bacteria</taxon>
        <taxon>Pseudomonadati</taxon>
        <taxon>Pseudomonadota</taxon>
        <taxon>Alphaproteobacteria</taxon>
        <taxon>Hyphomicrobiales</taxon>
        <taxon>Parvibaculaceae</taxon>
        <taxon>Pyruvatibacter</taxon>
    </lineage>
</organism>
<protein>
    <recommendedName>
        <fullName evidence="1">Microcystinase C</fullName>
        <shortName evidence="1">MlrC</shortName>
    </recommendedName>
</protein>
<evidence type="ECO:0000256" key="1">
    <source>
        <dbReference type="PIRNR" id="PIRNR012702"/>
    </source>
</evidence>
<dbReference type="Pfam" id="PF07364">
    <property type="entry name" value="DUF1485"/>
    <property type="match status" value="1"/>
</dbReference>
<keyword evidence="5" id="KW-1185">Reference proteome</keyword>
<reference evidence="4 5" key="1">
    <citation type="journal article" date="2016" name="Int. J. Syst. Evol. Microbiol.">
        <title>Pyruvatibacter mobilis gen. nov., sp. nov., a marine bacterium from the culture broth of Picochlorum sp. 122.</title>
        <authorList>
            <person name="Wang G."/>
            <person name="Tang M."/>
            <person name="Wu H."/>
            <person name="Dai S."/>
            <person name="Li T."/>
            <person name="Chen C."/>
            <person name="He H."/>
            <person name="Fan J."/>
            <person name="Xiang W."/>
            <person name="Li X."/>
        </authorList>
    </citation>
    <scope>NUCLEOTIDE SEQUENCE [LARGE SCALE GENOMIC DNA]</scope>
    <source>
        <strain evidence="4 5">GYP-11</strain>
    </source>
</reference>
<dbReference type="GO" id="GO:0006508">
    <property type="term" value="P:proteolysis"/>
    <property type="evidence" value="ECO:0007669"/>
    <property type="project" value="UniProtKB-KW"/>
</dbReference>
<dbReference type="InterPro" id="IPR015995">
    <property type="entry name" value="MlrC_N"/>
</dbReference>
<dbReference type="GO" id="GO:0046872">
    <property type="term" value="F:metal ion binding"/>
    <property type="evidence" value="ECO:0007669"/>
    <property type="project" value="UniProtKB-KW"/>
</dbReference>